<proteinExistence type="predicted"/>
<evidence type="ECO:0000313" key="1">
    <source>
        <dbReference type="EMBL" id="GBP12963.1"/>
    </source>
</evidence>
<dbReference type="EMBL" id="BGZK01000054">
    <property type="protein sequence ID" value="GBP12963.1"/>
    <property type="molecule type" value="Genomic_DNA"/>
</dbReference>
<reference evidence="1 2" key="1">
    <citation type="journal article" date="2019" name="Commun. Biol.">
        <title>The bagworm genome reveals a unique fibroin gene that provides high tensile strength.</title>
        <authorList>
            <person name="Kono N."/>
            <person name="Nakamura H."/>
            <person name="Ohtoshi R."/>
            <person name="Tomita M."/>
            <person name="Numata K."/>
            <person name="Arakawa K."/>
        </authorList>
    </citation>
    <scope>NUCLEOTIDE SEQUENCE [LARGE SCALE GENOMIC DNA]</scope>
</reference>
<gene>
    <name evidence="1" type="ORF">EVAR_79305_1</name>
</gene>
<dbReference type="Proteomes" id="UP000299102">
    <property type="component" value="Unassembled WGS sequence"/>
</dbReference>
<sequence length="101" mass="11314">MRAAVVNAPRVNLPAIKLLRAICGLTLAPDSRKCILMAPHPTIPRDKVTERRGRHDATFTRVTKCDEVRCAGARKRRLALDRVSGTTRKKRVICLSVHIFT</sequence>
<keyword evidence="2" id="KW-1185">Reference proteome</keyword>
<comment type="caution">
    <text evidence="1">The sequence shown here is derived from an EMBL/GenBank/DDBJ whole genome shotgun (WGS) entry which is preliminary data.</text>
</comment>
<accession>A0A4C1TEJ7</accession>
<protein>
    <submittedName>
        <fullName evidence="1">Uncharacterized protein</fullName>
    </submittedName>
</protein>
<evidence type="ECO:0000313" key="2">
    <source>
        <dbReference type="Proteomes" id="UP000299102"/>
    </source>
</evidence>
<organism evidence="1 2">
    <name type="scientific">Eumeta variegata</name>
    <name type="common">Bagworm moth</name>
    <name type="synonym">Eumeta japonica</name>
    <dbReference type="NCBI Taxonomy" id="151549"/>
    <lineage>
        <taxon>Eukaryota</taxon>
        <taxon>Metazoa</taxon>
        <taxon>Ecdysozoa</taxon>
        <taxon>Arthropoda</taxon>
        <taxon>Hexapoda</taxon>
        <taxon>Insecta</taxon>
        <taxon>Pterygota</taxon>
        <taxon>Neoptera</taxon>
        <taxon>Endopterygota</taxon>
        <taxon>Lepidoptera</taxon>
        <taxon>Glossata</taxon>
        <taxon>Ditrysia</taxon>
        <taxon>Tineoidea</taxon>
        <taxon>Psychidae</taxon>
        <taxon>Oiketicinae</taxon>
        <taxon>Eumeta</taxon>
    </lineage>
</organism>
<name>A0A4C1TEJ7_EUMVA</name>
<dbReference type="AlphaFoldDB" id="A0A4C1TEJ7"/>